<gene>
    <name evidence="4" type="ORF">C4544_04245</name>
</gene>
<dbReference type="PANTHER" id="PTHR12526:SF629">
    <property type="entry name" value="TEICHURONIC ACID BIOSYNTHESIS GLYCOSYLTRANSFERASE TUAH-RELATED"/>
    <property type="match status" value="1"/>
</dbReference>
<dbReference type="Pfam" id="PF13692">
    <property type="entry name" value="Glyco_trans_1_4"/>
    <property type="match status" value="1"/>
</dbReference>
<evidence type="ECO:0000259" key="3">
    <source>
        <dbReference type="Pfam" id="PF13439"/>
    </source>
</evidence>
<evidence type="ECO:0000313" key="5">
    <source>
        <dbReference type="Proteomes" id="UP000285655"/>
    </source>
</evidence>
<dbReference type="Gene3D" id="3.40.50.2000">
    <property type="entry name" value="Glycogen Phosphorylase B"/>
    <property type="match status" value="2"/>
</dbReference>
<dbReference type="Pfam" id="PF13439">
    <property type="entry name" value="Glyco_transf_4"/>
    <property type="match status" value="1"/>
</dbReference>
<dbReference type="PANTHER" id="PTHR12526">
    <property type="entry name" value="GLYCOSYLTRANSFERASE"/>
    <property type="match status" value="1"/>
</dbReference>
<sequence>MRICHITSGHSPNDDRIFYKEARSLSKKYNDVWIVSPYAEIQPSITNKIKFKFIKKSSRKLTGRIETMEELYKVALDFDADIYHCHEPESLAVATKIKKKLNCKVIFDSHEMWSASIAQRFPKSLHRPVSYLYKLYERSKIRECDYVIGASWAISEHLASIIGSQHTETILNCTPADIFGGVRRREWNNETIVCHEGNLPFARGLITMVKAIEIVSRKHPVKFKIIGDVFGREKDWLESYVKLNNLSRIIERTGWLDYGDVGPALADCHIGLVALQNLPNNVVTSANKEFNYMYFGIPFVAPDFRLSTNKLIREEKCGLSADSRSPESYAGAIMHMIEHRKETLQMSENARRVSDQKYSWIHMERKLFNIYEELILRR</sequence>
<dbReference type="EMBL" id="QZJW01000037">
    <property type="protein sequence ID" value="RJO60858.1"/>
    <property type="molecule type" value="Genomic_DNA"/>
</dbReference>
<proteinExistence type="predicted"/>
<dbReference type="Proteomes" id="UP000285655">
    <property type="component" value="Unassembled WGS sequence"/>
</dbReference>
<dbReference type="InterPro" id="IPR028098">
    <property type="entry name" value="Glyco_trans_4-like_N"/>
</dbReference>
<feature type="domain" description="Glycosyltransferase subfamily 4-like N-terminal" evidence="3">
    <location>
        <begin position="22"/>
        <end position="172"/>
    </location>
</feature>
<reference evidence="4 5" key="1">
    <citation type="journal article" date="2017" name="ISME J.">
        <title>Energy and carbon metabolisms in a deep terrestrial subsurface fluid microbial community.</title>
        <authorList>
            <person name="Momper L."/>
            <person name="Jungbluth S.P."/>
            <person name="Lee M.D."/>
            <person name="Amend J.P."/>
        </authorList>
    </citation>
    <scope>NUCLEOTIDE SEQUENCE [LARGE SCALE GENOMIC DNA]</scope>
    <source>
        <strain evidence="4">SURF_29</strain>
    </source>
</reference>
<dbReference type="AlphaFoldDB" id="A0A419DCN5"/>
<evidence type="ECO:0000256" key="2">
    <source>
        <dbReference type="ARBA" id="ARBA00022679"/>
    </source>
</evidence>
<organism evidence="4 5">
    <name type="scientific">candidate division WS5 bacterium</name>
    <dbReference type="NCBI Taxonomy" id="2093353"/>
    <lineage>
        <taxon>Bacteria</taxon>
        <taxon>candidate division WS5</taxon>
    </lineage>
</organism>
<accession>A0A419DCN5</accession>
<evidence type="ECO:0000313" key="4">
    <source>
        <dbReference type="EMBL" id="RJO60858.1"/>
    </source>
</evidence>
<protein>
    <submittedName>
        <fullName evidence="4">Glycosyltransferase</fullName>
    </submittedName>
</protein>
<dbReference type="CDD" id="cd03794">
    <property type="entry name" value="GT4_WbuB-like"/>
    <property type="match status" value="1"/>
</dbReference>
<evidence type="ECO:0000256" key="1">
    <source>
        <dbReference type="ARBA" id="ARBA00022676"/>
    </source>
</evidence>
<comment type="caution">
    <text evidence="4">The sequence shown here is derived from an EMBL/GenBank/DDBJ whole genome shotgun (WGS) entry which is preliminary data.</text>
</comment>
<name>A0A419DCN5_9BACT</name>
<dbReference type="GO" id="GO:0016757">
    <property type="term" value="F:glycosyltransferase activity"/>
    <property type="evidence" value="ECO:0007669"/>
    <property type="project" value="UniProtKB-KW"/>
</dbReference>
<dbReference type="SUPFAM" id="SSF53756">
    <property type="entry name" value="UDP-Glycosyltransferase/glycogen phosphorylase"/>
    <property type="match status" value="1"/>
</dbReference>
<keyword evidence="1" id="KW-0328">Glycosyltransferase</keyword>
<keyword evidence="2 4" id="KW-0808">Transferase</keyword>